<dbReference type="RefSeq" id="WP_084139283.1">
    <property type="nucleotide sequence ID" value="NZ_FRCP01000014.1"/>
</dbReference>
<keyword evidence="1" id="KW-1133">Transmembrane helix</keyword>
<dbReference type="AlphaFoldDB" id="A0A1M7KU81"/>
<evidence type="ECO:0000259" key="2">
    <source>
        <dbReference type="Pfam" id="PF12164"/>
    </source>
</evidence>
<feature type="transmembrane region" description="Helical" evidence="1">
    <location>
        <begin position="147"/>
        <end position="165"/>
    </location>
</feature>
<keyword evidence="4" id="KW-1185">Reference proteome</keyword>
<protein>
    <submittedName>
        <fullName evidence="3">Stage V sporulation protein AA</fullName>
    </submittedName>
</protein>
<dbReference type="InterPro" id="IPR038548">
    <property type="entry name" value="SporV_AA_N_sf"/>
</dbReference>
<dbReference type="Pfam" id="PF12164">
    <property type="entry name" value="SporV_AA"/>
    <property type="match status" value="1"/>
</dbReference>
<sequence length="209" mass="23576">MMQEIIYIKIPLRVIVNHKNVVLKDIATIYCANEELLKRIDELLLIEMEPKKNSQHAISIMKVIALINSIDSSLHVVNLGEEEFLVEYQPEKADNKIFEYSKTTFVAAIIFFGAAFSIMTFNTDVSVPDVFANVYALIMGESGKGQGIIELSYCIGLPVGILVFFNHFSSKKVRKDPTPIQIEMRKYEKDVENAILSNAGREGKTIDID</sequence>
<evidence type="ECO:0000313" key="4">
    <source>
        <dbReference type="Proteomes" id="UP000184038"/>
    </source>
</evidence>
<gene>
    <name evidence="3" type="ORF">SAMN02746066_02939</name>
</gene>
<feature type="domain" description="Stage V sporulation protein AA" evidence="2">
    <location>
        <begin position="4"/>
        <end position="90"/>
    </location>
</feature>
<keyword evidence="1" id="KW-0472">Membrane</keyword>
<reference evidence="3 4" key="1">
    <citation type="submission" date="2016-11" db="EMBL/GenBank/DDBJ databases">
        <authorList>
            <person name="Jaros S."/>
            <person name="Januszkiewicz K."/>
            <person name="Wedrychowicz H."/>
        </authorList>
    </citation>
    <scope>NUCLEOTIDE SEQUENCE [LARGE SCALE GENOMIC DNA]</scope>
    <source>
        <strain evidence="3 4">DSM 15930</strain>
    </source>
</reference>
<dbReference type="OrthoDB" id="9782754at2"/>
<evidence type="ECO:0000256" key="1">
    <source>
        <dbReference type="SAM" id="Phobius"/>
    </source>
</evidence>
<organism evidence="3 4">
    <name type="scientific">Anaerosporobacter mobilis DSM 15930</name>
    <dbReference type="NCBI Taxonomy" id="1120996"/>
    <lineage>
        <taxon>Bacteria</taxon>
        <taxon>Bacillati</taxon>
        <taxon>Bacillota</taxon>
        <taxon>Clostridia</taxon>
        <taxon>Lachnospirales</taxon>
        <taxon>Lachnospiraceae</taxon>
        <taxon>Anaerosporobacter</taxon>
    </lineage>
</organism>
<proteinExistence type="predicted"/>
<dbReference type="EMBL" id="FRCP01000014">
    <property type="protein sequence ID" value="SHM68592.1"/>
    <property type="molecule type" value="Genomic_DNA"/>
</dbReference>
<keyword evidence="1" id="KW-0812">Transmembrane</keyword>
<dbReference type="STRING" id="1120996.SAMN02746066_02939"/>
<dbReference type="Gene3D" id="2.60.480.10">
    <property type="entry name" value="eubacterium ventriosum atcc domain"/>
    <property type="match status" value="1"/>
</dbReference>
<feature type="transmembrane region" description="Helical" evidence="1">
    <location>
        <begin position="105"/>
        <end position="127"/>
    </location>
</feature>
<name>A0A1M7KU81_9FIRM</name>
<accession>A0A1M7KU81</accession>
<dbReference type="Proteomes" id="UP000184038">
    <property type="component" value="Unassembled WGS sequence"/>
</dbReference>
<evidence type="ECO:0000313" key="3">
    <source>
        <dbReference type="EMBL" id="SHM68592.1"/>
    </source>
</evidence>
<dbReference type="InterPro" id="IPR021997">
    <property type="entry name" value="SporV_AA"/>
</dbReference>